<dbReference type="EMBL" id="AP024480">
    <property type="protein sequence ID" value="BCS80674.1"/>
    <property type="molecule type" value="Genomic_DNA"/>
</dbReference>
<protein>
    <recommendedName>
        <fullName evidence="3">Sensory rhodopsin transducer</fullName>
    </recommendedName>
</protein>
<evidence type="ECO:0000313" key="2">
    <source>
        <dbReference type="Proteomes" id="UP000663623"/>
    </source>
</evidence>
<keyword evidence="2" id="KW-1185">Reference proteome</keyword>
<gene>
    <name evidence="1" type="ORF">CaldiYA01_06340</name>
</gene>
<reference evidence="1 2" key="1">
    <citation type="submission" date="2021-02" db="EMBL/GenBank/DDBJ databases">
        <title>Nitrogen-fixing ability and nitrogen fixation related genes of thermophilic fermentative bacteria in the genus Caldicellulosiruptor.</title>
        <authorList>
            <person name="Chen Y."/>
            <person name="Nishihara A."/>
            <person name="Haruta S."/>
        </authorList>
    </citation>
    <scope>NUCLEOTIDE SEQUENCE [LARGE SCALE GENOMIC DNA]</scope>
    <source>
        <strain evidence="1 2">YA01</strain>
    </source>
</reference>
<dbReference type="SUPFAM" id="SSF89232">
    <property type="entry name" value="Hypothetical protein TM1070"/>
    <property type="match status" value="1"/>
</dbReference>
<sequence>MKHLGKKVWVIPDGYIPSEGSMSIPGHECLCIVNTGDSDAKVKLTVFFEDREPVESDYFVVKARRTIHAWLNKPELIGGLIIPKEVPYSLVVESDKEIVVQMSRLDTRLGNMALLSVIGFPIEQG</sequence>
<dbReference type="RefSeq" id="WP_207181251.1">
    <property type="nucleotide sequence ID" value="NZ_AP024480.1"/>
</dbReference>
<dbReference type="Proteomes" id="UP000663623">
    <property type="component" value="Chromosome"/>
</dbReference>
<dbReference type="Pfam" id="PF07100">
    <property type="entry name" value="ASRT"/>
    <property type="match status" value="1"/>
</dbReference>
<proteinExistence type="predicted"/>
<dbReference type="InterPro" id="IPR036698">
    <property type="entry name" value="TM1070-like_sf"/>
</dbReference>
<organism evidence="1 2">
    <name type="scientific">Caldicellulosiruptor diazotrophicus</name>
    <dbReference type="NCBI Taxonomy" id="2806205"/>
    <lineage>
        <taxon>Bacteria</taxon>
        <taxon>Bacillati</taxon>
        <taxon>Bacillota</taxon>
        <taxon>Bacillota incertae sedis</taxon>
        <taxon>Caldicellulosiruptorales</taxon>
        <taxon>Caldicellulosiruptoraceae</taxon>
        <taxon>Caldicellulosiruptor</taxon>
    </lineage>
</organism>
<dbReference type="Gene3D" id="2.60.290.11">
    <property type="entry name" value="TM1070-like"/>
    <property type="match status" value="1"/>
</dbReference>
<dbReference type="InterPro" id="IPR009794">
    <property type="entry name" value="ASRT"/>
</dbReference>
<accession>A0ABM7NKP7</accession>
<name>A0ABM7NKP7_9FIRM</name>
<dbReference type="PIRSF" id="PIRSF008711">
    <property type="entry name" value="UCP008711"/>
    <property type="match status" value="1"/>
</dbReference>
<evidence type="ECO:0000313" key="1">
    <source>
        <dbReference type="EMBL" id="BCS80674.1"/>
    </source>
</evidence>
<evidence type="ECO:0008006" key="3">
    <source>
        <dbReference type="Google" id="ProtNLM"/>
    </source>
</evidence>